<accession>A0A0R1RE38</accession>
<evidence type="ECO:0000313" key="9">
    <source>
        <dbReference type="EMBL" id="KRL55046.1"/>
    </source>
</evidence>
<organism evidence="9 10">
    <name type="scientific">Furfurilactobacillus rossiae DSM 15814</name>
    <dbReference type="NCBI Taxonomy" id="1114972"/>
    <lineage>
        <taxon>Bacteria</taxon>
        <taxon>Bacillati</taxon>
        <taxon>Bacillota</taxon>
        <taxon>Bacilli</taxon>
        <taxon>Lactobacillales</taxon>
        <taxon>Lactobacillaceae</taxon>
        <taxon>Furfurilactobacillus</taxon>
    </lineage>
</organism>
<feature type="transmembrane region" description="Helical" evidence="8">
    <location>
        <begin position="210"/>
        <end position="228"/>
    </location>
</feature>
<evidence type="ECO:0000256" key="3">
    <source>
        <dbReference type="ARBA" id="ARBA00022448"/>
    </source>
</evidence>
<dbReference type="PANTHER" id="PTHR30047:SF7">
    <property type="entry name" value="HIGH-AFFINITY CHOLINE TRANSPORT PROTEIN"/>
    <property type="match status" value="1"/>
</dbReference>
<evidence type="ECO:0000256" key="7">
    <source>
        <dbReference type="ARBA" id="ARBA00023136"/>
    </source>
</evidence>
<dbReference type="EMBL" id="AZFF01000007">
    <property type="protein sequence ID" value="KRL55046.1"/>
    <property type="molecule type" value="Genomic_DNA"/>
</dbReference>
<feature type="transmembrane region" description="Helical" evidence="8">
    <location>
        <begin position="367"/>
        <end position="391"/>
    </location>
</feature>
<feature type="transmembrane region" description="Helical" evidence="8">
    <location>
        <begin position="337"/>
        <end position="355"/>
    </location>
</feature>
<feature type="transmembrane region" description="Helical" evidence="8">
    <location>
        <begin position="30"/>
        <end position="50"/>
    </location>
</feature>
<dbReference type="eggNOG" id="COG1292">
    <property type="taxonomic scope" value="Bacteria"/>
</dbReference>
<feature type="transmembrane region" description="Helical" evidence="8">
    <location>
        <begin position="282"/>
        <end position="302"/>
    </location>
</feature>
<comment type="similarity">
    <text evidence="2">Belongs to the BCCT transporter (TC 2.A.15) family.</text>
</comment>
<reference evidence="9 10" key="1">
    <citation type="journal article" date="2015" name="Genome Announc.">
        <title>Expanding the biotechnology potential of lactobacilli through comparative genomics of 213 strains and associated genera.</title>
        <authorList>
            <person name="Sun Z."/>
            <person name="Harris H.M."/>
            <person name="McCann A."/>
            <person name="Guo C."/>
            <person name="Argimon S."/>
            <person name="Zhang W."/>
            <person name="Yang X."/>
            <person name="Jeffery I.B."/>
            <person name="Cooney J.C."/>
            <person name="Kagawa T.F."/>
            <person name="Liu W."/>
            <person name="Song Y."/>
            <person name="Salvetti E."/>
            <person name="Wrobel A."/>
            <person name="Rasinkangas P."/>
            <person name="Parkhill J."/>
            <person name="Rea M.C."/>
            <person name="O'Sullivan O."/>
            <person name="Ritari J."/>
            <person name="Douillard F.P."/>
            <person name="Paul Ross R."/>
            <person name="Yang R."/>
            <person name="Briner A.E."/>
            <person name="Felis G.E."/>
            <person name="de Vos W.M."/>
            <person name="Barrangou R."/>
            <person name="Klaenhammer T.R."/>
            <person name="Caufield P.W."/>
            <person name="Cui Y."/>
            <person name="Zhang H."/>
            <person name="O'Toole P.W."/>
        </authorList>
    </citation>
    <scope>NUCLEOTIDE SEQUENCE [LARGE SCALE GENOMIC DNA]</scope>
    <source>
        <strain evidence="9 10">DSM 15814</strain>
    </source>
</reference>
<feature type="transmembrane region" description="Helical" evidence="8">
    <location>
        <begin position="161"/>
        <end position="180"/>
    </location>
</feature>
<dbReference type="PANTHER" id="PTHR30047">
    <property type="entry name" value="HIGH-AFFINITY CHOLINE TRANSPORT PROTEIN-RELATED"/>
    <property type="match status" value="1"/>
</dbReference>
<dbReference type="AlphaFoldDB" id="A0A0R1RE38"/>
<gene>
    <name evidence="9" type="ORF">FD35_GL002500</name>
</gene>
<keyword evidence="4" id="KW-1003">Cell membrane</keyword>
<evidence type="ECO:0008006" key="11">
    <source>
        <dbReference type="Google" id="ProtNLM"/>
    </source>
</evidence>
<keyword evidence="10" id="KW-1185">Reference proteome</keyword>
<dbReference type="GO" id="GO:0005886">
    <property type="term" value="C:plasma membrane"/>
    <property type="evidence" value="ECO:0007669"/>
    <property type="project" value="UniProtKB-SubCell"/>
</dbReference>
<evidence type="ECO:0000256" key="8">
    <source>
        <dbReference type="SAM" id="Phobius"/>
    </source>
</evidence>
<comment type="subcellular location">
    <subcellularLocation>
        <location evidence="1">Cell membrane</location>
        <topology evidence="1">Multi-pass membrane protein</topology>
    </subcellularLocation>
</comment>
<evidence type="ECO:0000256" key="5">
    <source>
        <dbReference type="ARBA" id="ARBA00022692"/>
    </source>
</evidence>
<feature type="transmembrane region" description="Helical" evidence="8">
    <location>
        <begin position="110"/>
        <end position="128"/>
    </location>
</feature>
<protein>
    <recommendedName>
        <fullName evidence="11">Choline-glycine betaine transporter</fullName>
    </recommendedName>
</protein>
<dbReference type="InterPro" id="IPR000060">
    <property type="entry name" value="BCCT_transptr"/>
</dbReference>
<sequence>MRSQVLQVPTHAHPKLRRIIILKRQNVDRAVFVPTMILFGIVSLVLIIGGSAVQQTMNAVLSFLTTKTEWLYVLIYVINFIFFMALVMSKYGRIKLGKPGVKADYNGFQWGSMVFATGIDASILMLSATDPLQYLQHPAFGAKPFSSAAYVYANVVGEFNWGPMAWMIFATATIAIAYTMHVKGKHVQRLSAAIPLLQGPGRTRHVLRQLIDFLVVFGIMGGIGSSIGMEIPVIAKVLSTITGVPDNIYLKLALFVVLFILFALTVYAGLNKGIKKLSAWHIYLAIGFLVIVLLVGPTMKLIGGEGQTLALMVQHFTAMSFNKANPGVNSFAQHQTMFYWGWWLSYMPVMGLFIARISRGKTIRQVIVGMLTYGVGGCLSFYAVLGGYALWLQQTGTVNLVHILNTQGQASVLAALIQTLPMKMIMLVMFCLSCFVFLATTISSSAFIVSSFTSLKLSGTEQPTRWNRMAWVIIFIVFSLGIVLVGGFETVQAICTIAGFPLIFVALLLLHSIYQSVMTDPSVQRANLVAPANERREWMRQRLSEQ</sequence>
<dbReference type="STRING" id="1114972.FD35_GL002500"/>
<feature type="transmembrane region" description="Helical" evidence="8">
    <location>
        <begin position="493"/>
        <end position="514"/>
    </location>
</feature>
<feature type="transmembrane region" description="Helical" evidence="8">
    <location>
        <begin position="70"/>
        <end position="89"/>
    </location>
</feature>
<name>A0A0R1RE38_9LACO</name>
<comment type="caution">
    <text evidence="9">The sequence shown here is derived from an EMBL/GenBank/DDBJ whole genome shotgun (WGS) entry which is preliminary data.</text>
</comment>
<keyword evidence="5 8" id="KW-0812">Transmembrane</keyword>
<evidence type="ECO:0000256" key="4">
    <source>
        <dbReference type="ARBA" id="ARBA00022475"/>
    </source>
</evidence>
<evidence type="ECO:0000256" key="1">
    <source>
        <dbReference type="ARBA" id="ARBA00004651"/>
    </source>
</evidence>
<dbReference type="Pfam" id="PF02028">
    <property type="entry name" value="BCCT"/>
    <property type="match status" value="1"/>
</dbReference>
<evidence type="ECO:0000256" key="2">
    <source>
        <dbReference type="ARBA" id="ARBA00005658"/>
    </source>
</evidence>
<proteinExistence type="inferred from homology"/>
<keyword evidence="7 8" id="KW-0472">Membrane</keyword>
<evidence type="ECO:0000313" key="10">
    <source>
        <dbReference type="Proteomes" id="UP000051999"/>
    </source>
</evidence>
<dbReference type="Proteomes" id="UP000051999">
    <property type="component" value="Unassembled WGS sequence"/>
</dbReference>
<dbReference type="PATRIC" id="fig|1114972.6.peg.2564"/>
<evidence type="ECO:0000256" key="6">
    <source>
        <dbReference type="ARBA" id="ARBA00022989"/>
    </source>
</evidence>
<feature type="transmembrane region" description="Helical" evidence="8">
    <location>
        <begin position="424"/>
        <end position="449"/>
    </location>
</feature>
<feature type="transmembrane region" description="Helical" evidence="8">
    <location>
        <begin position="469"/>
        <end position="486"/>
    </location>
</feature>
<keyword evidence="3" id="KW-0813">Transport</keyword>
<feature type="transmembrane region" description="Helical" evidence="8">
    <location>
        <begin position="248"/>
        <end position="270"/>
    </location>
</feature>
<dbReference type="GO" id="GO:0022857">
    <property type="term" value="F:transmembrane transporter activity"/>
    <property type="evidence" value="ECO:0007669"/>
    <property type="project" value="InterPro"/>
</dbReference>
<keyword evidence="6 8" id="KW-1133">Transmembrane helix</keyword>